<dbReference type="SMART" id="SM00834">
    <property type="entry name" value="CxxC_CXXC_SSSS"/>
    <property type="match status" value="1"/>
</dbReference>
<dbReference type="Proteomes" id="UP000632154">
    <property type="component" value="Unassembled WGS sequence"/>
</dbReference>
<dbReference type="NCBIfam" id="TIGR02605">
    <property type="entry name" value="CxxC_CxxC_SSSS"/>
    <property type="match status" value="1"/>
</dbReference>
<comment type="caution">
    <text evidence="3">The sequence shown here is derived from an EMBL/GenBank/DDBJ whole genome shotgun (WGS) entry which is preliminary data.</text>
</comment>
<sequence length="110" mass="12441">MPLYEYRCSEHGLFDRLVPVAERGEQATCPRCGQPSPRVLVSAPRVPQLTPARREAFERNERAAHEPRRGNLASEQEERQVHRPLSPSGALYTADGKKLFPAARPWMLGH</sequence>
<feature type="region of interest" description="Disordered" evidence="1">
    <location>
        <begin position="51"/>
        <end position="96"/>
    </location>
</feature>
<organism evidence="3 4">
    <name type="scientific">Deinococcus piscis</name>
    <dbReference type="NCBI Taxonomy" id="394230"/>
    <lineage>
        <taxon>Bacteria</taxon>
        <taxon>Thermotogati</taxon>
        <taxon>Deinococcota</taxon>
        <taxon>Deinococci</taxon>
        <taxon>Deinococcales</taxon>
        <taxon>Deinococcaceae</taxon>
        <taxon>Deinococcus</taxon>
    </lineage>
</organism>
<feature type="compositionally biased region" description="Basic and acidic residues" evidence="1">
    <location>
        <begin position="52"/>
        <end position="69"/>
    </location>
</feature>
<proteinExistence type="predicted"/>
<accession>A0ABQ3K4M6</accession>
<protein>
    <recommendedName>
        <fullName evidence="2">Putative regulatory protein FmdB zinc ribbon domain-containing protein</fullName>
    </recommendedName>
</protein>
<dbReference type="RefSeq" id="WP_189642966.1">
    <property type="nucleotide sequence ID" value="NZ_BNAL01000015.1"/>
</dbReference>
<dbReference type="InterPro" id="IPR013429">
    <property type="entry name" value="Regulatory_FmdB_Zinc_ribbon"/>
</dbReference>
<reference evidence="4" key="1">
    <citation type="journal article" date="2019" name="Int. J. Syst. Evol. Microbiol.">
        <title>The Global Catalogue of Microorganisms (GCM) 10K type strain sequencing project: providing services to taxonomists for standard genome sequencing and annotation.</title>
        <authorList>
            <consortium name="The Broad Institute Genomics Platform"/>
            <consortium name="The Broad Institute Genome Sequencing Center for Infectious Disease"/>
            <person name="Wu L."/>
            <person name="Ma J."/>
        </authorList>
    </citation>
    <scope>NUCLEOTIDE SEQUENCE [LARGE SCALE GENOMIC DNA]</scope>
    <source>
        <strain evidence="4">CGMCC 1.18439</strain>
    </source>
</reference>
<name>A0ABQ3K4M6_9DEIO</name>
<evidence type="ECO:0000259" key="2">
    <source>
        <dbReference type="SMART" id="SM00834"/>
    </source>
</evidence>
<gene>
    <name evidence="3" type="ORF">GCM10017783_14010</name>
</gene>
<evidence type="ECO:0000313" key="3">
    <source>
        <dbReference type="EMBL" id="GHG02888.1"/>
    </source>
</evidence>
<dbReference type="EMBL" id="BNAL01000015">
    <property type="protein sequence ID" value="GHG02888.1"/>
    <property type="molecule type" value="Genomic_DNA"/>
</dbReference>
<evidence type="ECO:0000256" key="1">
    <source>
        <dbReference type="SAM" id="MobiDB-lite"/>
    </source>
</evidence>
<dbReference type="Pfam" id="PF09723">
    <property type="entry name" value="Zn_ribbon_8"/>
    <property type="match status" value="1"/>
</dbReference>
<feature type="domain" description="Putative regulatory protein FmdB zinc ribbon" evidence="2">
    <location>
        <begin position="1"/>
        <end position="42"/>
    </location>
</feature>
<evidence type="ECO:0000313" key="4">
    <source>
        <dbReference type="Proteomes" id="UP000632154"/>
    </source>
</evidence>
<keyword evidence="4" id="KW-1185">Reference proteome</keyword>